<keyword evidence="2" id="KW-1185">Reference proteome</keyword>
<dbReference type="Gene3D" id="3.20.20.140">
    <property type="entry name" value="Metal-dependent hydrolases"/>
    <property type="match status" value="1"/>
</dbReference>
<dbReference type="RefSeq" id="WP_214154916.1">
    <property type="nucleotide sequence ID" value="NZ_JAHBAY010000002.1"/>
</dbReference>
<evidence type="ECO:0008006" key="3">
    <source>
        <dbReference type="Google" id="ProtNLM"/>
    </source>
</evidence>
<evidence type="ECO:0000313" key="1">
    <source>
        <dbReference type="EMBL" id="MBT0768623.1"/>
    </source>
</evidence>
<gene>
    <name evidence="1" type="ORF">KIH74_06775</name>
</gene>
<dbReference type="EMBL" id="JAHBAY010000002">
    <property type="protein sequence ID" value="MBT0768623.1"/>
    <property type="molecule type" value="Genomic_DNA"/>
</dbReference>
<comment type="caution">
    <text evidence="1">The sequence shown here is derived from an EMBL/GenBank/DDBJ whole genome shotgun (WGS) entry which is preliminary data.</text>
</comment>
<protein>
    <recommendedName>
        <fullName evidence="3">Amidohydrolase</fullName>
    </recommendedName>
</protein>
<dbReference type="PANTHER" id="PTHR43135">
    <property type="entry name" value="ALPHA-D-RIBOSE 1-METHYLPHOSPHONATE 5-TRIPHOSPHATE DIPHOSPHATASE"/>
    <property type="match status" value="1"/>
</dbReference>
<dbReference type="Proteomes" id="UP001197247">
    <property type="component" value="Unassembled WGS sequence"/>
</dbReference>
<reference evidence="1 2" key="1">
    <citation type="submission" date="2021-05" db="EMBL/GenBank/DDBJ databases">
        <title>Kineosporia and Streptomyces sp. nov. two new marine actinobacteria isolated from Coral.</title>
        <authorList>
            <person name="Buangrab K."/>
            <person name="Sutthacheep M."/>
            <person name="Yeemin T."/>
            <person name="Harunari E."/>
            <person name="Igarashi Y."/>
            <person name="Kanchanasin P."/>
            <person name="Tanasupawat S."/>
            <person name="Phongsopitanun W."/>
        </authorList>
    </citation>
    <scope>NUCLEOTIDE SEQUENCE [LARGE SCALE GENOMIC DNA]</scope>
    <source>
        <strain evidence="1 2">J2-2</strain>
    </source>
</reference>
<proteinExistence type="predicted"/>
<dbReference type="InterPro" id="IPR032466">
    <property type="entry name" value="Metal_Hydrolase"/>
</dbReference>
<sequence length="309" mass="31833">MSTQQVWPGGVRGADPRLGGSVLPGLVDAHVHLGLVDHRGLVSSPVVEVHDLGWVPGSRAGWAADLGPGVRVKAAGPFHTAPGGYPQGRVWAPEGSVRPVTDAHDVTASVDAAVAGGAHTLKVTMHTGGPMLSPPLLHMLVQAAHAAGLTVSAHAEGAGRALAAFRAGIDVLVHTPWTETLDDATLAAMAGRMTWISTFAIHDDPARSVALDNARRFIAVGGRLRYGTDMGNGPTPVGVNTAEILALGRAGLEGEALLSALTGVTSSSSPGPDRLLHSHLPPPRTAQDCAVWFSTARRLDVALAEVLPR</sequence>
<name>A0ABS5TCP7_9ACTN</name>
<dbReference type="PANTHER" id="PTHR43135:SF3">
    <property type="entry name" value="ALPHA-D-RIBOSE 1-METHYLPHOSPHONATE 5-TRIPHOSPHATE DIPHOSPHATASE"/>
    <property type="match status" value="1"/>
</dbReference>
<dbReference type="InterPro" id="IPR051781">
    <property type="entry name" value="Metallo-dep_Hydrolase"/>
</dbReference>
<accession>A0ABS5TCP7</accession>
<dbReference type="SUPFAM" id="SSF51556">
    <property type="entry name" value="Metallo-dependent hydrolases"/>
    <property type="match status" value="1"/>
</dbReference>
<organism evidence="1 2">
    <name type="scientific">Kineosporia corallincola</name>
    <dbReference type="NCBI Taxonomy" id="2835133"/>
    <lineage>
        <taxon>Bacteria</taxon>
        <taxon>Bacillati</taxon>
        <taxon>Actinomycetota</taxon>
        <taxon>Actinomycetes</taxon>
        <taxon>Kineosporiales</taxon>
        <taxon>Kineosporiaceae</taxon>
        <taxon>Kineosporia</taxon>
    </lineage>
</organism>
<evidence type="ECO:0000313" key="2">
    <source>
        <dbReference type="Proteomes" id="UP001197247"/>
    </source>
</evidence>